<evidence type="ECO:0000256" key="7">
    <source>
        <dbReference type="ARBA" id="ARBA00022989"/>
    </source>
</evidence>
<dbReference type="SUPFAM" id="SSF141868">
    <property type="entry name" value="EAL domain-like"/>
    <property type="match status" value="1"/>
</dbReference>
<sequence length="513" mass="57595">MLILGAGLVPIILGMLFTAVEARHSLRNQQTVTANALITQTETLSDSAMQITRTLRDFKGQTCLSLERPLQRLASRYPYFRALGVLNGAHVSCSSAYGHDPGELNVMIQHALPQSTGNWGISIAGTAAVPERPAIAFVWMNPGDFGVYAIVEGQYLLDFMRAVSEARHYQLKISFNGGYTFVTGQAQHAPLLPIDPVIWHAASARYPFDVTVITPASEALRTWRDIFLIFLPMIAILSLLFMVITANWIKRRVTWRDRIKKAMQRDEFSVAYQPVCQVSSGCCSGVEALMRWQRRDGEWERPDIFIAAAEEENMIIPLTRHLLSLLARDVESWPVTPGFHLALNVAAEHLQHADFVPDIERFARQVAHKQFQITLELTERSLIKEGEAVAKKLAWLRQCGIKVAIDDFGTGNCSLSYLQTFELDYLKIDRGFINPIESIEGETPVLDAIISLSHKLALNILGEGVETEMQYRYLSQRGVGFIQGWYYARPMPSDALRTWLTTDGARPLQHPTP</sequence>
<comment type="catalytic activity">
    <reaction evidence="9">
        <text>3',3'-c-di-GMP + H2O = 5'-phosphoguanylyl(3'-&gt;5')guanosine + H(+)</text>
        <dbReference type="Rhea" id="RHEA:24902"/>
        <dbReference type="ChEBI" id="CHEBI:15377"/>
        <dbReference type="ChEBI" id="CHEBI:15378"/>
        <dbReference type="ChEBI" id="CHEBI:58754"/>
        <dbReference type="ChEBI" id="CHEBI:58805"/>
        <dbReference type="EC" id="3.1.4.52"/>
    </reaction>
</comment>
<evidence type="ECO:0000313" key="12">
    <source>
        <dbReference type="EMBL" id="CUU22478.1"/>
    </source>
</evidence>
<dbReference type="PROSITE" id="PS50883">
    <property type="entry name" value="EAL"/>
    <property type="match status" value="1"/>
</dbReference>
<keyword evidence="13" id="KW-1185">Reference proteome</keyword>
<gene>
    <name evidence="12" type="ORF">EM595_0241</name>
</gene>
<protein>
    <recommendedName>
        <fullName evidence="2">cyclic-guanylate-specific phosphodiesterase</fullName>
        <ecNumber evidence="2">3.1.4.52</ecNumber>
    </recommendedName>
</protein>
<dbReference type="InterPro" id="IPR024744">
    <property type="entry name" value="CSS-motif_dom"/>
</dbReference>
<evidence type="ECO:0000256" key="4">
    <source>
        <dbReference type="ARBA" id="ARBA00022636"/>
    </source>
</evidence>
<dbReference type="PANTHER" id="PTHR33121">
    <property type="entry name" value="CYCLIC DI-GMP PHOSPHODIESTERASE PDEF"/>
    <property type="match status" value="1"/>
</dbReference>
<name>A0A0U5KXA9_9GAMM</name>
<dbReference type="GO" id="GO:0071111">
    <property type="term" value="F:cyclic-guanylate-specific phosphodiesterase activity"/>
    <property type="evidence" value="ECO:0007669"/>
    <property type="project" value="UniProtKB-EC"/>
</dbReference>
<comment type="subcellular location">
    <subcellularLocation>
        <location evidence="1">Cell membrane</location>
        <topology evidence="1">Multi-pass membrane protein</topology>
    </subcellularLocation>
</comment>
<evidence type="ECO:0000259" key="11">
    <source>
        <dbReference type="PROSITE" id="PS50883"/>
    </source>
</evidence>
<dbReference type="OrthoDB" id="675397at2"/>
<dbReference type="EMBL" id="LN907827">
    <property type="protein sequence ID" value="CUU22478.1"/>
    <property type="molecule type" value="Genomic_DNA"/>
</dbReference>
<evidence type="ECO:0000256" key="5">
    <source>
        <dbReference type="ARBA" id="ARBA00022692"/>
    </source>
</evidence>
<keyword evidence="6" id="KW-0378">Hydrolase</keyword>
<keyword evidence="3" id="KW-1003">Cell membrane</keyword>
<evidence type="ECO:0000256" key="8">
    <source>
        <dbReference type="ARBA" id="ARBA00023136"/>
    </source>
</evidence>
<keyword evidence="4" id="KW-0973">c-di-GMP</keyword>
<dbReference type="Gene3D" id="3.20.20.450">
    <property type="entry name" value="EAL domain"/>
    <property type="match status" value="1"/>
</dbReference>
<evidence type="ECO:0000256" key="9">
    <source>
        <dbReference type="ARBA" id="ARBA00034290"/>
    </source>
</evidence>
<dbReference type="Pfam" id="PF00563">
    <property type="entry name" value="EAL"/>
    <property type="match status" value="1"/>
</dbReference>
<dbReference type="RefSeq" id="WP_067427045.1">
    <property type="nucleotide sequence ID" value="NZ_LN907827.1"/>
</dbReference>
<dbReference type="Proteomes" id="UP000059419">
    <property type="component" value="Chromosome 1"/>
</dbReference>
<feature type="domain" description="EAL" evidence="11">
    <location>
        <begin position="252"/>
        <end position="504"/>
    </location>
</feature>
<keyword evidence="7 10" id="KW-1133">Transmembrane helix</keyword>
<organism evidence="12 13">
    <name type="scientific">Duffyella gerundensis</name>
    <dbReference type="NCBI Taxonomy" id="1619313"/>
    <lineage>
        <taxon>Bacteria</taxon>
        <taxon>Pseudomonadati</taxon>
        <taxon>Pseudomonadota</taxon>
        <taxon>Gammaproteobacteria</taxon>
        <taxon>Enterobacterales</taxon>
        <taxon>Erwiniaceae</taxon>
        <taxon>Duffyella</taxon>
    </lineage>
</organism>
<feature type="transmembrane region" description="Helical" evidence="10">
    <location>
        <begin position="226"/>
        <end position="249"/>
    </location>
</feature>
<evidence type="ECO:0000256" key="1">
    <source>
        <dbReference type="ARBA" id="ARBA00004651"/>
    </source>
</evidence>
<dbReference type="InterPro" id="IPR035919">
    <property type="entry name" value="EAL_sf"/>
</dbReference>
<dbReference type="EC" id="3.1.4.52" evidence="2"/>
<dbReference type="KEGG" id="ege:EM595_0241"/>
<dbReference type="GO" id="GO:0005886">
    <property type="term" value="C:plasma membrane"/>
    <property type="evidence" value="ECO:0007669"/>
    <property type="project" value="UniProtKB-SubCell"/>
</dbReference>
<evidence type="ECO:0000256" key="2">
    <source>
        <dbReference type="ARBA" id="ARBA00012282"/>
    </source>
</evidence>
<dbReference type="PANTHER" id="PTHR33121:SF81">
    <property type="entry name" value="CYCLIC DI-GMP PHOSPHODIESTERASE PDEB-RELATED"/>
    <property type="match status" value="1"/>
</dbReference>
<reference evidence="13" key="1">
    <citation type="submission" date="2015-11" db="EMBL/GenBank/DDBJ databases">
        <authorList>
            <person name="Blom J."/>
        </authorList>
    </citation>
    <scope>NUCLEOTIDE SEQUENCE [LARGE SCALE GENOMIC DNA]</scope>
</reference>
<keyword evidence="5 10" id="KW-0812">Transmembrane</keyword>
<dbReference type="AlphaFoldDB" id="A0A0U5KXA9"/>
<dbReference type="PATRIC" id="fig|1619313.3.peg.250"/>
<keyword evidence="8 10" id="KW-0472">Membrane</keyword>
<evidence type="ECO:0000313" key="13">
    <source>
        <dbReference type="Proteomes" id="UP000059419"/>
    </source>
</evidence>
<accession>A0A0U5KXA9</accession>
<dbReference type="STRING" id="1619313.EM595_0241"/>
<evidence type="ECO:0000256" key="3">
    <source>
        <dbReference type="ARBA" id="ARBA00022475"/>
    </source>
</evidence>
<dbReference type="InterPro" id="IPR050706">
    <property type="entry name" value="Cyclic-di-GMP_PDE-like"/>
</dbReference>
<dbReference type="SMART" id="SM00052">
    <property type="entry name" value="EAL"/>
    <property type="match status" value="1"/>
</dbReference>
<proteinExistence type="predicted"/>
<dbReference type="Pfam" id="PF12792">
    <property type="entry name" value="CSS-motif"/>
    <property type="match status" value="1"/>
</dbReference>
<evidence type="ECO:0000256" key="10">
    <source>
        <dbReference type="SAM" id="Phobius"/>
    </source>
</evidence>
<dbReference type="InterPro" id="IPR001633">
    <property type="entry name" value="EAL_dom"/>
</dbReference>
<evidence type="ECO:0000256" key="6">
    <source>
        <dbReference type="ARBA" id="ARBA00022801"/>
    </source>
</evidence>
<dbReference type="CDD" id="cd01948">
    <property type="entry name" value="EAL"/>
    <property type="match status" value="1"/>
</dbReference>